<evidence type="ECO:0000256" key="4">
    <source>
        <dbReference type="ARBA" id="ARBA00023163"/>
    </source>
</evidence>
<dbReference type="SUPFAM" id="SSF46785">
    <property type="entry name" value="Winged helix' DNA-binding domain"/>
    <property type="match status" value="1"/>
</dbReference>
<feature type="domain" description="HTH lysR-type" evidence="5">
    <location>
        <begin position="1"/>
        <end position="58"/>
    </location>
</feature>
<dbReference type="AlphaFoldDB" id="A0A1Y6CRY2"/>
<dbReference type="Gene3D" id="1.10.10.10">
    <property type="entry name" value="Winged helix-like DNA-binding domain superfamily/Winged helix DNA-binding domain"/>
    <property type="match status" value="1"/>
</dbReference>
<dbReference type="Pfam" id="PF00126">
    <property type="entry name" value="HTH_1"/>
    <property type="match status" value="1"/>
</dbReference>
<dbReference type="InterPro" id="IPR036388">
    <property type="entry name" value="WH-like_DNA-bd_sf"/>
</dbReference>
<evidence type="ECO:0000313" key="7">
    <source>
        <dbReference type="Proteomes" id="UP000192917"/>
    </source>
</evidence>
<name>A0A1Y6CRY2_9PROT</name>
<dbReference type="EMBL" id="FWZX01000030">
    <property type="protein sequence ID" value="SMF71795.1"/>
    <property type="molecule type" value="Genomic_DNA"/>
</dbReference>
<keyword evidence="2" id="KW-0805">Transcription regulation</keyword>
<sequence>MDWDDLRIVLAIGEAGSLSGAGRRLAVSHATVFRRLGALESRLGVRLFERARDGYAPTPAGEELLAAARRVQGAVAAAERRIAGRDLRPAGPLRVTTTDTLLHGLLLPLLPAFRAAFPEIVLELVASNSRADLTKREADVALRPSDRPPERLVGRRLGRIAEAVYAARDSAQESTDLRSLDWIGPDPGLHFPALEDWLEAEGLAPLVVLRLDSLLAIRAAVAVGLGVAVLPCYLADPDPTLTRLGDPVTGLDSELWLLTHPDLRRTARVRAFLDFMGKEIAARAPLLAGEPSSLPPRRQR</sequence>
<gene>
    <name evidence="6" type="ORF">SAMN05428998_13060</name>
</gene>
<evidence type="ECO:0000256" key="2">
    <source>
        <dbReference type="ARBA" id="ARBA00023015"/>
    </source>
</evidence>
<dbReference type="PROSITE" id="PS50931">
    <property type="entry name" value="HTH_LYSR"/>
    <property type="match status" value="1"/>
</dbReference>
<evidence type="ECO:0000256" key="1">
    <source>
        <dbReference type="ARBA" id="ARBA00009437"/>
    </source>
</evidence>
<dbReference type="GO" id="GO:0006351">
    <property type="term" value="P:DNA-templated transcription"/>
    <property type="evidence" value="ECO:0007669"/>
    <property type="project" value="TreeGrafter"/>
</dbReference>
<dbReference type="STRING" id="560819.SAMN05428998_13060"/>
<dbReference type="Gene3D" id="3.40.190.290">
    <property type="match status" value="1"/>
</dbReference>
<dbReference type="InterPro" id="IPR005119">
    <property type="entry name" value="LysR_subst-bd"/>
</dbReference>
<comment type="similarity">
    <text evidence="1">Belongs to the LysR transcriptional regulatory family.</text>
</comment>
<keyword evidence="4" id="KW-0804">Transcription</keyword>
<dbReference type="GO" id="GO:0043565">
    <property type="term" value="F:sequence-specific DNA binding"/>
    <property type="evidence" value="ECO:0007669"/>
    <property type="project" value="TreeGrafter"/>
</dbReference>
<dbReference type="Proteomes" id="UP000192917">
    <property type="component" value="Unassembled WGS sequence"/>
</dbReference>
<dbReference type="RefSeq" id="WP_085125632.1">
    <property type="nucleotide sequence ID" value="NZ_FWZX01000030.1"/>
</dbReference>
<evidence type="ECO:0000259" key="5">
    <source>
        <dbReference type="PROSITE" id="PS50931"/>
    </source>
</evidence>
<reference evidence="6 7" key="1">
    <citation type="submission" date="2017-04" db="EMBL/GenBank/DDBJ databases">
        <authorList>
            <person name="Afonso C.L."/>
            <person name="Miller P.J."/>
            <person name="Scott M.A."/>
            <person name="Spackman E."/>
            <person name="Goraichik I."/>
            <person name="Dimitrov K.M."/>
            <person name="Suarez D.L."/>
            <person name="Swayne D.E."/>
        </authorList>
    </citation>
    <scope>NUCLEOTIDE SEQUENCE [LARGE SCALE GENOMIC DNA]</scope>
    <source>
        <strain evidence="6 7">USBA 355</strain>
    </source>
</reference>
<accession>A0A1Y6CRY2</accession>
<dbReference type="GO" id="GO:0003700">
    <property type="term" value="F:DNA-binding transcription factor activity"/>
    <property type="evidence" value="ECO:0007669"/>
    <property type="project" value="InterPro"/>
</dbReference>
<keyword evidence="3" id="KW-0238">DNA-binding</keyword>
<dbReference type="InterPro" id="IPR058163">
    <property type="entry name" value="LysR-type_TF_proteobact-type"/>
</dbReference>
<organism evidence="6 7">
    <name type="scientific">Tistlia consotensis USBA 355</name>
    <dbReference type="NCBI Taxonomy" id="560819"/>
    <lineage>
        <taxon>Bacteria</taxon>
        <taxon>Pseudomonadati</taxon>
        <taxon>Pseudomonadota</taxon>
        <taxon>Alphaproteobacteria</taxon>
        <taxon>Rhodospirillales</taxon>
        <taxon>Rhodovibrionaceae</taxon>
        <taxon>Tistlia</taxon>
    </lineage>
</organism>
<proteinExistence type="inferred from homology"/>
<dbReference type="PANTHER" id="PTHR30537:SF3">
    <property type="entry name" value="TRANSCRIPTIONAL REGULATORY PROTEIN"/>
    <property type="match status" value="1"/>
</dbReference>
<protein>
    <submittedName>
        <fullName evidence="6">Transcriptional regulator, LysR family</fullName>
    </submittedName>
</protein>
<dbReference type="PANTHER" id="PTHR30537">
    <property type="entry name" value="HTH-TYPE TRANSCRIPTIONAL REGULATOR"/>
    <property type="match status" value="1"/>
</dbReference>
<dbReference type="InterPro" id="IPR000847">
    <property type="entry name" value="LysR_HTH_N"/>
</dbReference>
<evidence type="ECO:0000313" key="6">
    <source>
        <dbReference type="EMBL" id="SMF71795.1"/>
    </source>
</evidence>
<dbReference type="InterPro" id="IPR036390">
    <property type="entry name" value="WH_DNA-bd_sf"/>
</dbReference>
<keyword evidence="7" id="KW-1185">Reference proteome</keyword>
<dbReference type="SUPFAM" id="SSF53850">
    <property type="entry name" value="Periplasmic binding protein-like II"/>
    <property type="match status" value="1"/>
</dbReference>
<dbReference type="Pfam" id="PF03466">
    <property type="entry name" value="LysR_substrate"/>
    <property type="match status" value="1"/>
</dbReference>
<evidence type="ECO:0000256" key="3">
    <source>
        <dbReference type="ARBA" id="ARBA00023125"/>
    </source>
</evidence>